<dbReference type="Proteomes" id="UP000001176">
    <property type="component" value="Chromosome"/>
</dbReference>
<proteinExistence type="predicted"/>
<dbReference type="KEGG" id="gdi:GDI2200"/>
<reference evidence="1 2" key="1">
    <citation type="journal article" date="2009" name="BMC Genomics">
        <title>Complete genome sequence of the sugarcane nitrogen-fixing endophyte Gluconacetobacter diazotrophicus Pal5.</title>
        <authorList>
            <person name="Bertalan M."/>
            <person name="Albano R."/>
            <person name="Padua V."/>
            <person name="Rouws L."/>
            <person name="Rojas C."/>
            <person name="Hemerly A."/>
            <person name="Teixeira K."/>
            <person name="Schwab S."/>
            <person name="Araujo J."/>
            <person name="Oliveira A."/>
            <person name="Franca L."/>
            <person name="Magalhaes V."/>
            <person name="Alqueres S."/>
            <person name="Cardoso A."/>
            <person name="Almeida W."/>
            <person name="Loureiro M.M."/>
            <person name="Nogueira E."/>
            <person name="Cidade D."/>
            <person name="Oliveira D."/>
            <person name="Simao T."/>
            <person name="Macedo J."/>
            <person name="Valadao A."/>
            <person name="Dreschsel M."/>
            <person name="Freitas F."/>
            <person name="Vidal M."/>
            <person name="Guedes H."/>
            <person name="Rodrigues E."/>
            <person name="Meneses C."/>
            <person name="Brioso P."/>
            <person name="Pozzer L."/>
            <person name="Figueiredo D."/>
            <person name="Montano H."/>
            <person name="Junior J."/>
            <person name="Filho G."/>
            <person name="Flores V."/>
            <person name="Ferreira B."/>
            <person name="Branco A."/>
            <person name="Gonzalez P."/>
            <person name="Guillobel H."/>
            <person name="Lemos M."/>
            <person name="Seibel L."/>
            <person name="Macedo J."/>
            <person name="Alves-Ferreira M."/>
            <person name="Sachetto-Martins G."/>
            <person name="Coelho A."/>
            <person name="Santos E."/>
            <person name="Amaral G."/>
            <person name="Neves A."/>
            <person name="Pacheco A.B."/>
            <person name="Carvalho D."/>
            <person name="Lery L."/>
            <person name="Bisch P."/>
            <person name="Rossle S.C."/>
            <person name="Urmenyi T."/>
            <person name="Kruger W.V."/>
            <person name="Martins O."/>
            <person name="Baldani J.I."/>
            <person name="Ferreira P.C."/>
        </authorList>
    </citation>
    <scope>NUCLEOTIDE SEQUENCE [LARGE SCALE GENOMIC DNA]</scope>
    <source>
        <strain evidence="2">ATCC 49037 / DSM 5601 / CCUG 37298 / CIP 103539 / LMG 7603 / PAl5</strain>
    </source>
</reference>
<protein>
    <submittedName>
        <fullName evidence="1">Uncharacterized protein</fullName>
    </submittedName>
</protein>
<dbReference type="EMBL" id="AM889285">
    <property type="protein sequence ID" value="CAP56143.1"/>
    <property type="molecule type" value="Genomic_DNA"/>
</dbReference>
<keyword evidence="2" id="KW-1185">Reference proteome</keyword>
<evidence type="ECO:0000313" key="1">
    <source>
        <dbReference type="EMBL" id="CAP56143.1"/>
    </source>
</evidence>
<accession>A9HLB0</accession>
<dbReference type="AlphaFoldDB" id="A9HLB0"/>
<sequence length="73" mass="8109">MFLAYAGMNLPALLKFAADVLTLGSDALPGPLFARRLGCRPTHCVGAGRQEHERTGRCVTPWAVVMEWVRRIR</sequence>
<name>A9HLB0_GLUDA</name>
<evidence type="ECO:0000313" key="2">
    <source>
        <dbReference type="Proteomes" id="UP000001176"/>
    </source>
</evidence>
<gene>
    <name evidence="1" type="ordered locus">GDI2200</name>
</gene>
<organism evidence="1 2">
    <name type="scientific">Gluconacetobacter diazotrophicus (strain ATCC 49037 / DSM 5601 / CCUG 37298 / CIP 103539 / LMG 7603 / PAl5)</name>
    <dbReference type="NCBI Taxonomy" id="272568"/>
    <lineage>
        <taxon>Bacteria</taxon>
        <taxon>Pseudomonadati</taxon>
        <taxon>Pseudomonadota</taxon>
        <taxon>Alphaproteobacteria</taxon>
        <taxon>Acetobacterales</taxon>
        <taxon>Acetobacteraceae</taxon>
        <taxon>Gluconacetobacter</taxon>
    </lineage>
</organism>